<dbReference type="InterPro" id="IPR010060">
    <property type="entry name" value="NRPS_synth"/>
</dbReference>
<dbReference type="CDD" id="cd19534">
    <property type="entry name" value="E_NRPS"/>
    <property type="match status" value="1"/>
</dbReference>
<dbReference type="SUPFAM" id="SSF47336">
    <property type="entry name" value="ACP-like"/>
    <property type="match status" value="1"/>
</dbReference>
<dbReference type="PANTHER" id="PTHR45398:SF1">
    <property type="entry name" value="ENZYME, PUTATIVE (JCVI)-RELATED"/>
    <property type="match status" value="1"/>
</dbReference>
<dbReference type="Pfam" id="PF00550">
    <property type="entry name" value="PP-binding"/>
    <property type="match status" value="1"/>
</dbReference>
<dbReference type="Proteomes" id="UP001154322">
    <property type="component" value="Unassembled WGS sequence"/>
</dbReference>
<evidence type="ECO:0000313" key="7">
    <source>
        <dbReference type="Proteomes" id="UP001154322"/>
    </source>
</evidence>
<comment type="caution">
    <text evidence="6">The sequence shown here is derived from an EMBL/GenBank/DDBJ whole genome shotgun (WGS) entry which is preliminary data.</text>
</comment>
<dbReference type="PROSITE" id="PS50075">
    <property type="entry name" value="CARRIER"/>
    <property type="match status" value="1"/>
</dbReference>
<dbReference type="EMBL" id="CALYLO010000017">
    <property type="protein sequence ID" value="CAH8249525.1"/>
    <property type="molecule type" value="Genomic_DNA"/>
</dbReference>
<dbReference type="RefSeq" id="WP_306433928.1">
    <property type="nucleotide sequence ID" value="NZ_CALYLO010000017.1"/>
</dbReference>
<dbReference type="SUPFAM" id="SSF52777">
    <property type="entry name" value="CoA-dependent acyltransferases"/>
    <property type="match status" value="2"/>
</dbReference>
<reference evidence="6" key="1">
    <citation type="submission" date="2022-06" db="EMBL/GenBank/DDBJ databases">
        <authorList>
            <person name="Dietemann V."/>
            <person name="Ory F."/>
            <person name="Dainat B."/>
            <person name="Oberhansli S."/>
        </authorList>
    </citation>
    <scope>NUCLEOTIDE SEQUENCE</scope>
    <source>
        <strain evidence="6">Ena-SAMPLE-TAB-26-04-2022-14:26:32:270-5432</strain>
    </source>
</reference>
<evidence type="ECO:0000256" key="4">
    <source>
        <dbReference type="ARBA" id="ARBA00022598"/>
    </source>
</evidence>
<dbReference type="PROSITE" id="PS00012">
    <property type="entry name" value="PHOSPHOPANTETHEINE"/>
    <property type="match status" value="1"/>
</dbReference>
<name>A0ABN8UEH9_9BACL</name>
<evidence type="ECO:0000256" key="1">
    <source>
        <dbReference type="ARBA" id="ARBA00001957"/>
    </source>
</evidence>
<dbReference type="PANTHER" id="PTHR45398">
    <property type="match status" value="1"/>
</dbReference>
<evidence type="ECO:0000256" key="2">
    <source>
        <dbReference type="ARBA" id="ARBA00022450"/>
    </source>
</evidence>
<sequence length="556" mass="63347">MTVMRHRDLTEEILANVWKEVLGVNRIGIHNSFFELGGDSIKAIQVSSRMHRYQLKLEARDLLKYTRICQLSRHVMPLTRCIDQGEVSGELEPTPVQRWFFTNQSKGRHHFNQSMMLYSRERLDEGTVSRIFDALVKHHDALRLVCRDRYGDPILTYRGVEGDGKLYDLFVFDIRDEYNVKASIESQADELQSRVNLSEGPLVKIGLFQVEQGTHLLIIIHHLAVDGVSWRILLEDLGEAFSQCANGEPITLQAKTHSYAEWSRALKEYAQTEELKNERAYWSRFSDEAFSPLDKDFDYPEHRTRDSRDVVISLSESNTTRLITECHAAYNTEMNDLLLASLALALRSWTGESRFLIQLESHGRETVIEGLDIGRTVGWFTSIFPVGLTLPDNDLIGDAVKLVKESLRSIPNKGMGYGILKYLSDTEEEESLEFGLQSDISFNYLGQFGGEMGSGRMDFSPYSTGREVSPDYGNRCSLDINGILINGQLSFTISFSTRQYLEQSILTLGKLFNDKLNAVIEHCSSRQETEHTPSDFSSKDLDFDTLRDVFSALENL</sequence>
<dbReference type="Gene3D" id="1.10.1200.10">
    <property type="entry name" value="ACP-like"/>
    <property type="match status" value="1"/>
</dbReference>
<protein>
    <submittedName>
        <fullName evidence="6">Condensation domain-containing protein</fullName>
    </submittedName>
</protein>
<keyword evidence="3" id="KW-0597">Phosphoprotein</keyword>
<proteinExistence type="predicted"/>
<organism evidence="6 7">
    <name type="scientific">Paenibacillus melissococcoides</name>
    <dbReference type="NCBI Taxonomy" id="2912268"/>
    <lineage>
        <taxon>Bacteria</taxon>
        <taxon>Bacillati</taxon>
        <taxon>Bacillota</taxon>
        <taxon>Bacilli</taxon>
        <taxon>Bacillales</taxon>
        <taxon>Paenibacillaceae</taxon>
        <taxon>Paenibacillus</taxon>
    </lineage>
</organism>
<dbReference type="NCBIfam" id="TIGR01720">
    <property type="entry name" value="NRPS-para261"/>
    <property type="match status" value="1"/>
</dbReference>
<dbReference type="Gene3D" id="3.30.559.10">
    <property type="entry name" value="Chloramphenicol acetyltransferase-like domain"/>
    <property type="match status" value="1"/>
</dbReference>
<dbReference type="InterPro" id="IPR001242">
    <property type="entry name" value="Condensation_dom"/>
</dbReference>
<evidence type="ECO:0000256" key="3">
    <source>
        <dbReference type="ARBA" id="ARBA00022553"/>
    </source>
</evidence>
<dbReference type="Gene3D" id="3.30.559.30">
    <property type="entry name" value="Nonribosomal peptide synthetase, condensation domain"/>
    <property type="match status" value="1"/>
</dbReference>
<dbReference type="InterPro" id="IPR036736">
    <property type="entry name" value="ACP-like_sf"/>
</dbReference>
<gene>
    <name evidence="6" type="ORF">WJ0W_006710</name>
</gene>
<comment type="cofactor">
    <cofactor evidence="1">
        <name>pantetheine 4'-phosphate</name>
        <dbReference type="ChEBI" id="CHEBI:47942"/>
    </cofactor>
</comment>
<keyword evidence="2" id="KW-0596">Phosphopantetheine</keyword>
<evidence type="ECO:0000313" key="6">
    <source>
        <dbReference type="EMBL" id="CAH8249525.1"/>
    </source>
</evidence>
<dbReference type="InterPro" id="IPR009081">
    <property type="entry name" value="PP-bd_ACP"/>
</dbReference>
<evidence type="ECO:0000259" key="5">
    <source>
        <dbReference type="PROSITE" id="PS50075"/>
    </source>
</evidence>
<accession>A0ABN8UEH9</accession>
<keyword evidence="7" id="KW-1185">Reference proteome</keyword>
<dbReference type="Pfam" id="PF00668">
    <property type="entry name" value="Condensation"/>
    <property type="match status" value="1"/>
</dbReference>
<dbReference type="InterPro" id="IPR023213">
    <property type="entry name" value="CAT-like_dom_sf"/>
</dbReference>
<feature type="domain" description="Carrier" evidence="5">
    <location>
        <begin position="5"/>
        <end position="79"/>
    </location>
</feature>
<keyword evidence="4" id="KW-0436">Ligase</keyword>
<dbReference type="InterPro" id="IPR006162">
    <property type="entry name" value="Ppantetheine_attach_site"/>
</dbReference>